<keyword evidence="2" id="KW-1185">Reference proteome</keyword>
<evidence type="ECO:0000313" key="3">
    <source>
        <dbReference type="WBParaSite" id="nRc.2.0.1.t21714-RA"/>
    </source>
</evidence>
<dbReference type="WBParaSite" id="nRc.2.0.1.t21714-RA">
    <property type="protein sequence ID" value="nRc.2.0.1.t21714-RA"/>
    <property type="gene ID" value="nRc.2.0.1.g21714"/>
</dbReference>
<organism evidence="2 3">
    <name type="scientific">Romanomermis culicivorax</name>
    <name type="common">Nematode worm</name>
    <dbReference type="NCBI Taxonomy" id="13658"/>
    <lineage>
        <taxon>Eukaryota</taxon>
        <taxon>Metazoa</taxon>
        <taxon>Ecdysozoa</taxon>
        <taxon>Nematoda</taxon>
        <taxon>Enoplea</taxon>
        <taxon>Dorylaimia</taxon>
        <taxon>Mermithida</taxon>
        <taxon>Mermithoidea</taxon>
        <taxon>Mermithidae</taxon>
        <taxon>Romanomermis</taxon>
    </lineage>
</organism>
<feature type="region of interest" description="Disordered" evidence="1">
    <location>
        <begin position="67"/>
        <end position="111"/>
    </location>
</feature>
<feature type="region of interest" description="Disordered" evidence="1">
    <location>
        <begin position="1"/>
        <end position="28"/>
    </location>
</feature>
<reference evidence="3" key="1">
    <citation type="submission" date="2022-11" db="UniProtKB">
        <authorList>
            <consortium name="WormBaseParasite"/>
        </authorList>
    </citation>
    <scope>IDENTIFICATION</scope>
</reference>
<evidence type="ECO:0000256" key="1">
    <source>
        <dbReference type="SAM" id="MobiDB-lite"/>
    </source>
</evidence>
<name>A0A915J7I6_ROMCU</name>
<dbReference type="Proteomes" id="UP000887565">
    <property type="component" value="Unplaced"/>
</dbReference>
<proteinExistence type="predicted"/>
<feature type="compositionally biased region" description="Basic and acidic residues" evidence="1">
    <location>
        <begin position="86"/>
        <end position="97"/>
    </location>
</feature>
<dbReference type="AlphaFoldDB" id="A0A915J7I6"/>
<evidence type="ECO:0000313" key="2">
    <source>
        <dbReference type="Proteomes" id="UP000887565"/>
    </source>
</evidence>
<sequence>MHNKADLSPAHPGGPPGPSLTPNKAESKITEIPSASTIFTKLSHSPNCLSPIVVDPLSTNPFAAERSFHSKNPLSTSLNYQMTRDATNEKSTAEKPANRPFYGGTAIQKQQ</sequence>
<feature type="compositionally biased region" description="Polar residues" evidence="1">
    <location>
        <begin position="70"/>
        <end position="85"/>
    </location>
</feature>
<accession>A0A915J7I6</accession>
<protein>
    <submittedName>
        <fullName evidence="3">Uncharacterized protein</fullName>
    </submittedName>
</protein>